<keyword evidence="1" id="KW-0472">Membrane</keyword>
<reference evidence="3" key="1">
    <citation type="submission" date="2017-10" db="EMBL/GenBank/DDBJ databases">
        <title>Massilia psychrophilum sp. nov., a novel purple-pigmented bacterium isolated from Tianshan glacier, Xinjiang Municipality, China.</title>
        <authorList>
            <person name="Wang H."/>
        </authorList>
    </citation>
    <scope>NUCLEOTIDE SEQUENCE [LARGE SCALE GENOMIC DNA]</scope>
    <source>
        <strain evidence="3">B2</strain>
    </source>
</reference>
<name>A0A2D2DHA3_9BURK</name>
<organism evidence="3 4">
    <name type="scientific">Massilia violaceinigra</name>
    <dbReference type="NCBI Taxonomy" id="2045208"/>
    <lineage>
        <taxon>Bacteria</taxon>
        <taxon>Pseudomonadati</taxon>
        <taxon>Pseudomonadota</taxon>
        <taxon>Betaproteobacteria</taxon>
        <taxon>Burkholderiales</taxon>
        <taxon>Oxalobacteraceae</taxon>
        <taxon>Telluria group</taxon>
        <taxon>Massilia</taxon>
    </lineage>
</organism>
<evidence type="ECO:0000313" key="3">
    <source>
        <dbReference type="EMBL" id="ATQ74366.1"/>
    </source>
</evidence>
<dbReference type="PANTHER" id="PTHR34978">
    <property type="entry name" value="POSSIBLE SENSOR-TRANSDUCER PROTEIN BLAR"/>
    <property type="match status" value="1"/>
</dbReference>
<proteinExistence type="predicted"/>
<accession>A0A2D2DHA3</accession>
<dbReference type="CDD" id="cd07341">
    <property type="entry name" value="M56_BlaR1_MecR1_like"/>
    <property type="match status" value="1"/>
</dbReference>
<dbReference type="Pfam" id="PF05569">
    <property type="entry name" value="Peptidase_M56"/>
    <property type="match status" value="1"/>
</dbReference>
<dbReference type="RefSeq" id="WP_099874350.1">
    <property type="nucleotide sequence ID" value="NZ_CP024608.1"/>
</dbReference>
<dbReference type="InterPro" id="IPR008756">
    <property type="entry name" value="Peptidase_M56"/>
</dbReference>
<sequence length="405" mass="42829">MINSLPDLLLRLTISASAAIVLLLLVRRPLRQRIDARLAYQAWLIVPLAMAAAALQPLFAAPVKALVLLPAFGPAGSATEALSAANPGFTGWLLLAWACGALATLSLFCLSHRAFVRSLGTLTERGGLAYAAHTTGGPALLGLWRQKIVVPADFEQRYSAAEQALIIAHEQVHAQRADAAANILLALMQCAFWFNPLVHLAAPRFRFDQELACDALVMRRHPAQRRTYAGAMMKTQAGVSVTPSVCHWQSCHPLKERIMHLQQTSPTPSRRMAGRMLVAALAAVTVFGALAARAESTPGYAVAMTLRVGSDAAPQNVNILTPADFSVRSGAGESVWSGDFSITAAGTDQVFIRSKISQNGKLVSEPGMLTRLGASSAIKIPGAEGKPGLALELTVTPAAQAVPGA</sequence>
<feature type="transmembrane region" description="Helical" evidence="1">
    <location>
        <begin position="272"/>
        <end position="292"/>
    </location>
</feature>
<dbReference type="EMBL" id="CP024608">
    <property type="protein sequence ID" value="ATQ74366.1"/>
    <property type="molecule type" value="Genomic_DNA"/>
</dbReference>
<evidence type="ECO:0000256" key="1">
    <source>
        <dbReference type="SAM" id="Phobius"/>
    </source>
</evidence>
<evidence type="ECO:0000259" key="2">
    <source>
        <dbReference type="Pfam" id="PF05569"/>
    </source>
</evidence>
<keyword evidence="1" id="KW-1133">Transmembrane helix</keyword>
<feature type="transmembrane region" description="Helical" evidence="1">
    <location>
        <begin position="89"/>
        <end position="110"/>
    </location>
</feature>
<dbReference type="PANTHER" id="PTHR34978:SF3">
    <property type="entry name" value="SLR0241 PROTEIN"/>
    <property type="match status" value="1"/>
</dbReference>
<protein>
    <submittedName>
        <fullName evidence="3">Energy transducer TonB</fullName>
    </submittedName>
</protein>
<dbReference type="KEGG" id="mass:CR152_07475"/>
<gene>
    <name evidence="3" type="ORF">CR152_07475</name>
</gene>
<dbReference type="InterPro" id="IPR052173">
    <property type="entry name" value="Beta-lactam_resp_regulator"/>
</dbReference>
<feature type="transmembrane region" description="Helical" evidence="1">
    <location>
        <begin position="38"/>
        <end position="59"/>
    </location>
</feature>
<dbReference type="AlphaFoldDB" id="A0A2D2DHA3"/>
<feature type="domain" description="Peptidase M56" evidence="2">
    <location>
        <begin position="9"/>
        <end position="261"/>
    </location>
</feature>
<feature type="transmembrane region" description="Helical" evidence="1">
    <location>
        <begin position="6"/>
        <end position="26"/>
    </location>
</feature>
<dbReference type="OrthoDB" id="1628901at2"/>
<evidence type="ECO:0000313" key="4">
    <source>
        <dbReference type="Proteomes" id="UP000229897"/>
    </source>
</evidence>
<keyword evidence="1" id="KW-0812">Transmembrane</keyword>
<keyword evidence="4" id="KW-1185">Reference proteome</keyword>
<dbReference type="Proteomes" id="UP000229897">
    <property type="component" value="Chromosome"/>
</dbReference>